<name>A0A0F9S9G4_9ZZZZ</name>
<reference evidence="1" key="1">
    <citation type="journal article" date="2015" name="Nature">
        <title>Complex archaea that bridge the gap between prokaryotes and eukaryotes.</title>
        <authorList>
            <person name="Spang A."/>
            <person name="Saw J.H."/>
            <person name="Jorgensen S.L."/>
            <person name="Zaremba-Niedzwiedzka K."/>
            <person name="Martijn J."/>
            <person name="Lind A.E."/>
            <person name="van Eijk R."/>
            <person name="Schleper C."/>
            <person name="Guy L."/>
            <person name="Ettema T.J."/>
        </authorList>
    </citation>
    <scope>NUCLEOTIDE SEQUENCE</scope>
</reference>
<accession>A0A0F9S9G4</accession>
<dbReference type="EMBL" id="LAZR01000746">
    <property type="protein sequence ID" value="KKN58897.1"/>
    <property type="molecule type" value="Genomic_DNA"/>
</dbReference>
<comment type="caution">
    <text evidence="1">The sequence shown here is derived from an EMBL/GenBank/DDBJ whole genome shotgun (WGS) entry which is preliminary data.</text>
</comment>
<sequence>MRDYKRIVKELEKELFYSKDSHSNVRKVPFKKMIKEIENKFKE</sequence>
<protein>
    <submittedName>
        <fullName evidence="1">Uncharacterized protein</fullName>
    </submittedName>
</protein>
<organism evidence="1">
    <name type="scientific">marine sediment metagenome</name>
    <dbReference type="NCBI Taxonomy" id="412755"/>
    <lineage>
        <taxon>unclassified sequences</taxon>
        <taxon>metagenomes</taxon>
        <taxon>ecological metagenomes</taxon>
    </lineage>
</organism>
<proteinExistence type="predicted"/>
<evidence type="ECO:0000313" key="1">
    <source>
        <dbReference type="EMBL" id="KKN58897.1"/>
    </source>
</evidence>
<gene>
    <name evidence="1" type="ORF">LCGC14_0548040</name>
</gene>
<dbReference type="AlphaFoldDB" id="A0A0F9S9G4"/>